<evidence type="ECO:0000256" key="1">
    <source>
        <dbReference type="SAM" id="SignalP"/>
    </source>
</evidence>
<organism evidence="3 4">
    <name type="scientific">Spirosoma oryzae</name>
    <dbReference type="NCBI Taxonomy" id="1469603"/>
    <lineage>
        <taxon>Bacteria</taxon>
        <taxon>Pseudomonadati</taxon>
        <taxon>Bacteroidota</taxon>
        <taxon>Cytophagia</taxon>
        <taxon>Cytophagales</taxon>
        <taxon>Cytophagaceae</taxon>
        <taxon>Spirosoma</taxon>
    </lineage>
</organism>
<keyword evidence="4" id="KW-1185">Reference proteome</keyword>
<feature type="signal peptide" evidence="1">
    <location>
        <begin position="1"/>
        <end position="19"/>
    </location>
</feature>
<dbReference type="InterPro" id="IPR036237">
    <property type="entry name" value="Xyl_isomerase-like_sf"/>
</dbReference>
<dbReference type="Gene3D" id="3.20.20.150">
    <property type="entry name" value="Divalent-metal-dependent TIM barrel enzymes"/>
    <property type="match status" value="1"/>
</dbReference>
<dbReference type="PROSITE" id="PS00430">
    <property type="entry name" value="TONB_DEPENDENT_REC_1"/>
    <property type="match status" value="1"/>
</dbReference>
<feature type="chain" id="PRO_5015692379" evidence="1">
    <location>
        <begin position="20"/>
        <end position="280"/>
    </location>
</feature>
<dbReference type="PANTHER" id="PTHR12110:SF41">
    <property type="entry name" value="INOSOSE DEHYDRATASE"/>
    <property type="match status" value="1"/>
</dbReference>
<dbReference type="Pfam" id="PF01261">
    <property type="entry name" value="AP_endonuc_2"/>
    <property type="match status" value="1"/>
</dbReference>
<keyword evidence="1" id="KW-0732">Signal</keyword>
<reference evidence="3 4" key="1">
    <citation type="submission" date="2018-03" db="EMBL/GenBank/DDBJ databases">
        <title>Genomic Encyclopedia of Archaeal and Bacterial Type Strains, Phase II (KMG-II): from individual species to whole genera.</title>
        <authorList>
            <person name="Goeker M."/>
        </authorList>
    </citation>
    <scope>NUCLEOTIDE SEQUENCE [LARGE SCALE GENOMIC DNA]</scope>
    <source>
        <strain evidence="3 4">DSM 28354</strain>
    </source>
</reference>
<name>A0A2T0THW1_9BACT</name>
<gene>
    <name evidence="3" type="ORF">CLV58_10254</name>
</gene>
<feature type="domain" description="Xylose isomerase-like TIM barrel" evidence="2">
    <location>
        <begin position="53"/>
        <end position="278"/>
    </location>
</feature>
<dbReference type="RefSeq" id="WP_106136173.1">
    <property type="nucleotide sequence ID" value="NZ_PVTE01000002.1"/>
</dbReference>
<dbReference type="AlphaFoldDB" id="A0A2T0THW1"/>
<sequence>MLRNTLIAFFLSIALFTQAQPFGKLVRKTPGVVSFTFRDSFGKDVPGTLDMIKSMGITDLELSNLFGQTAPAMRALLDQRGIKCSSYGVNYDDIVKTPDSVLVRAKALGANYVRVAWIPHQGELSPEVAKQAIADFNKFGKLANAQGLLFCYHNHGYEFHPYESGTLFDYIVQQTNPDYVSFEMDIAWTYLPGQNPAALLAKYPKRFRLMHLKDVRKGVAGNDQGKLAPENSVVLGTGQLDMPAILKAARKTSVEHLYIEDESPAAPQQVPQTLVYLKQL</sequence>
<dbReference type="EMBL" id="PVTE01000002">
    <property type="protein sequence ID" value="PRY45306.1"/>
    <property type="molecule type" value="Genomic_DNA"/>
</dbReference>
<dbReference type="GO" id="GO:0016853">
    <property type="term" value="F:isomerase activity"/>
    <property type="evidence" value="ECO:0007669"/>
    <property type="project" value="UniProtKB-KW"/>
</dbReference>
<evidence type="ECO:0000313" key="3">
    <source>
        <dbReference type="EMBL" id="PRY45306.1"/>
    </source>
</evidence>
<dbReference type="InterPro" id="IPR013022">
    <property type="entry name" value="Xyl_isomerase-like_TIM-brl"/>
</dbReference>
<dbReference type="InterPro" id="IPR010916">
    <property type="entry name" value="TonB_box_CS"/>
</dbReference>
<accession>A0A2T0THW1</accession>
<dbReference type="InterPro" id="IPR050312">
    <property type="entry name" value="IolE/XylAMocC-like"/>
</dbReference>
<protein>
    <submittedName>
        <fullName evidence="3">Sugar phosphate isomerase/epimerase</fullName>
    </submittedName>
</protein>
<evidence type="ECO:0000259" key="2">
    <source>
        <dbReference type="Pfam" id="PF01261"/>
    </source>
</evidence>
<dbReference type="Proteomes" id="UP000238375">
    <property type="component" value="Unassembled WGS sequence"/>
</dbReference>
<dbReference type="PANTHER" id="PTHR12110">
    <property type="entry name" value="HYDROXYPYRUVATE ISOMERASE"/>
    <property type="match status" value="1"/>
</dbReference>
<keyword evidence="3" id="KW-0413">Isomerase</keyword>
<proteinExistence type="predicted"/>
<dbReference type="SUPFAM" id="SSF51658">
    <property type="entry name" value="Xylose isomerase-like"/>
    <property type="match status" value="1"/>
</dbReference>
<comment type="caution">
    <text evidence="3">The sequence shown here is derived from an EMBL/GenBank/DDBJ whole genome shotgun (WGS) entry which is preliminary data.</text>
</comment>
<evidence type="ECO:0000313" key="4">
    <source>
        <dbReference type="Proteomes" id="UP000238375"/>
    </source>
</evidence>
<dbReference type="OrthoDB" id="9798407at2"/>